<evidence type="ECO:0000256" key="14">
    <source>
        <dbReference type="RuleBase" id="RU367032"/>
    </source>
</evidence>
<comment type="function">
    <text evidence="12 14">Component of the PEX13-PEX14 docking complex, a translocon channel that specifically mediates the import of peroxisomal cargo proteins bound to PEX5 receptor. The PEX13-PEX14 docking complex forms a large import pore which can be opened to a diameter of about 9 nm. Mechanistically, PEX5 receptor along with cargo proteins associates with the PEX14 subunit of the PEX13-PEX14 docking complex in the cytosol, leading to the insertion of the receptor into the organelle membrane with the concomitant translocation of the cargo into the peroxisome matrix.</text>
</comment>
<dbReference type="OrthoDB" id="5549158at2759"/>
<dbReference type="PANTHER" id="PTHR23058:SF0">
    <property type="entry name" value="PEROXISOMAL MEMBRANE PROTEIN PEX14"/>
    <property type="match status" value="1"/>
</dbReference>
<dbReference type="GO" id="GO:0016560">
    <property type="term" value="P:protein import into peroxisome matrix, docking"/>
    <property type="evidence" value="ECO:0007669"/>
    <property type="project" value="UniProtKB-UniRule"/>
</dbReference>
<dbReference type="Gene3D" id="1.10.10.10">
    <property type="entry name" value="Winged helix-like DNA-binding domain superfamily/Winged helix DNA-binding domain"/>
    <property type="match status" value="1"/>
</dbReference>
<evidence type="ECO:0000256" key="8">
    <source>
        <dbReference type="ARBA" id="ARBA00023136"/>
    </source>
</evidence>
<proteinExistence type="inferred from homology"/>
<feature type="compositionally biased region" description="Low complexity" evidence="15">
    <location>
        <begin position="47"/>
        <end position="73"/>
    </location>
</feature>
<keyword evidence="6" id="KW-1133">Transmembrane helix</keyword>
<dbReference type="RefSeq" id="XP_031022527.1">
    <property type="nucleotide sequence ID" value="XM_031171484.1"/>
</dbReference>
<dbReference type="STRING" id="1806994.A0A507BNB7"/>
<reference evidence="17 18" key="1">
    <citation type="journal article" date="2019" name="Sci. Rep.">
        <title>Comparative genomics of chytrid fungi reveal insights into the obligate biotrophic and pathogenic lifestyle of Synchytrium endobioticum.</title>
        <authorList>
            <person name="van de Vossenberg B.T.L.H."/>
            <person name="Warris S."/>
            <person name="Nguyen H.D.T."/>
            <person name="van Gent-Pelzer M.P.E."/>
            <person name="Joly D.L."/>
            <person name="van de Geest H.C."/>
            <person name="Bonants P.J.M."/>
            <person name="Smith D.S."/>
            <person name="Levesque C.A."/>
            <person name="van der Lee T.A.J."/>
        </authorList>
    </citation>
    <scope>NUCLEOTIDE SEQUENCE [LARGE SCALE GENOMIC DNA]</scope>
    <source>
        <strain evidence="17 18">JEL517</strain>
    </source>
</reference>
<gene>
    <name evidence="17" type="ORF">SmJEL517_g05558</name>
</gene>
<feature type="region of interest" description="Disordered" evidence="15">
    <location>
        <begin position="294"/>
        <end position="338"/>
    </location>
</feature>
<evidence type="ECO:0000256" key="11">
    <source>
        <dbReference type="ARBA" id="ARBA00029691"/>
    </source>
</evidence>
<dbReference type="GeneID" id="42006781"/>
<evidence type="ECO:0000313" key="17">
    <source>
        <dbReference type="EMBL" id="TPX30997.1"/>
    </source>
</evidence>
<keyword evidence="8 14" id="KW-0472">Membrane</keyword>
<keyword evidence="3 14" id="KW-0813">Transport</keyword>
<dbReference type="EMBL" id="QEAO01000052">
    <property type="protein sequence ID" value="TPX30997.1"/>
    <property type="molecule type" value="Genomic_DNA"/>
</dbReference>
<evidence type="ECO:0000256" key="10">
    <source>
        <dbReference type="ARBA" id="ARBA00029502"/>
    </source>
</evidence>
<evidence type="ECO:0000256" key="1">
    <source>
        <dbReference type="ARBA" id="ARBA00004549"/>
    </source>
</evidence>
<dbReference type="GO" id="GO:0005102">
    <property type="term" value="F:signaling receptor binding"/>
    <property type="evidence" value="ECO:0007669"/>
    <property type="project" value="TreeGrafter"/>
</dbReference>
<evidence type="ECO:0000256" key="5">
    <source>
        <dbReference type="ARBA" id="ARBA00022927"/>
    </source>
</evidence>
<keyword evidence="9 14" id="KW-0576">Peroxisome</keyword>
<keyword evidence="7" id="KW-0811">Translocation</keyword>
<protein>
    <recommendedName>
        <fullName evidence="10 14">Peroxisomal membrane protein PEX14</fullName>
    </recommendedName>
    <alternativeName>
        <fullName evidence="11 14">Peroxin-14</fullName>
    </alternativeName>
</protein>
<dbReference type="AlphaFoldDB" id="A0A507BNB7"/>
<comment type="subunit">
    <text evidence="13">Interacts with PEX13; forming the PEX13-PEX14 docking complex. Interacts with PEX5 (via WxxxF/Y motifs).</text>
</comment>
<name>A0A507BNB7_9FUNG</name>
<dbReference type="GO" id="GO:0005778">
    <property type="term" value="C:peroxisomal membrane"/>
    <property type="evidence" value="ECO:0007669"/>
    <property type="project" value="UniProtKB-SubCell"/>
</dbReference>
<dbReference type="FunFam" id="1.10.10.10:FF:000217">
    <property type="entry name" value="Peroxisomal membrane protein PEX14"/>
    <property type="match status" value="1"/>
</dbReference>
<evidence type="ECO:0000256" key="7">
    <source>
        <dbReference type="ARBA" id="ARBA00023010"/>
    </source>
</evidence>
<comment type="similarity">
    <text evidence="2 14">Belongs to the peroxin-14 family.</text>
</comment>
<comment type="caution">
    <text evidence="17">The sequence shown here is derived from an EMBL/GenBank/DDBJ whole genome shotgun (WGS) entry which is preliminary data.</text>
</comment>
<dbReference type="Pfam" id="PF04695">
    <property type="entry name" value="Pex14_N"/>
    <property type="match status" value="1"/>
</dbReference>
<comment type="subcellular location">
    <subcellularLocation>
        <location evidence="1">Peroxisome membrane</location>
        <topology evidence="1">Single-pass membrane protein</topology>
    </subcellularLocation>
</comment>
<dbReference type="GO" id="GO:1990429">
    <property type="term" value="C:peroxisomal importomer complex"/>
    <property type="evidence" value="ECO:0007669"/>
    <property type="project" value="TreeGrafter"/>
</dbReference>
<dbReference type="InterPro" id="IPR036388">
    <property type="entry name" value="WH-like_DNA-bd_sf"/>
</dbReference>
<evidence type="ECO:0000256" key="2">
    <source>
        <dbReference type="ARBA" id="ARBA00005443"/>
    </source>
</evidence>
<accession>A0A507BNB7</accession>
<sequence>MAIREEVVASAVKFLKDPKVSTSPLAKKISFLESKGLSSEEIEEAVSRSATGASTSTTTSTTTTNVSAGAVGAPGSMAPVPGQHQMMPGTAGMPYPQQQPYGPPVPYQGGQPYYPPYGPLPPHQQQQQGFQVSQLGWKDYFIGAVVAMGASYGMFQLIKTYIGPLVSWPTDQKLEVERKRIDEQLSSASTAIAAVKDETEQVVKAMESQATKVNSSLDTMHTILRDLRDLDDKRDVEFKALRDDMENIKTMIPKMLDKTKEAQSSVLTDLQTEIKSLKNLLLNRRLGGASLPIPGLNTADEQDAPAPTSVPAPQSVIAQPPASTVPPVTQTPQTRSIPIKPSIPAWQLEAQAAADAKKAEDAISSAP</sequence>
<evidence type="ECO:0000256" key="12">
    <source>
        <dbReference type="ARBA" id="ARBA00053920"/>
    </source>
</evidence>
<evidence type="ECO:0000313" key="18">
    <source>
        <dbReference type="Proteomes" id="UP000319731"/>
    </source>
</evidence>
<feature type="compositionally biased region" description="Low complexity" evidence="15">
    <location>
        <begin position="318"/>
        <end position="334"/>
    </location>
</feature>
<evidence type="ECO:0000256" key="6">
    <source>
        <dbReference type="ARBA" id="ARBA00022989"/>
    </source>
</evidence>
<evidence type="ECO:0000256" key="4">
    <source>
        <dbReference type="ARBA" id="ARBA00022692"/>
    </source>
</evidence>
<organism evidence="17 18">
    <name type="scientific">Synchytrium microbalum</name>
    <dbReference type="NCBI Taxonomy" id="1806994"/>
    <lineage>
        <taxon>Eukaryota</taxon>
        <taxon>Fungi</taxon>
        <taxon>Fungi incertae sedis</taxon>
        <taxon>Chytridiomycota</taxon>
        <taxon>Chytridiomycota incertae sedis</taxon>
        <taxon>Chytridiomycetes</taxon>
        <taxon>Synchytriales</taxon>
        <taxon>Synchytriaceae</taxon>
        <taxon>Synchytrium</taxon>
    </lineage>
</organism>
<dbReference type="Proteomes" id="UP000319731">
    <property type="component" value="Unassembled WGS sequence"/>
</dbReference>
<dbReference type="InterPro" id="IPR025655">
    <property type="entry name" value="PEX14"/>
</dbReference>
<keyword evidence="18" id="KW-1185">Reference proteome</keyword>
<keyword evidence="5 14" id="KW-0653">Protein transport</keyword>
<keyword evidence="4" id="KW-0812">Transmembrane</keyword>
<dbReference type="InterPro" id="IPR006785">
    <property type="entry name" value="Pex14_N"/>
</dbReference>
<evidence type="ECO:0000256" key="3">
    <source>
        <dbReference type="ARBA" id="ARBA00022448"/>
    </source>
</evidence>
<feature type="domain" description="Peroxisome membrane anchor protein Pex14p N-terminal" evidence="16">
    <location>
        <begin position="4"/>
        <end position="46"/>
    </location>
</feature>
<evidence type="ECO:0000256" key="15">
    <source>
        <dbReference type="SAM" id="MobiDB-lite"/>
    </source>
</evidence>
<dbReference type="PANTHER" id="PTHR23058">
    <property type="entry name" value="PEROXISOMAL MEMBRANE PROTEIN PEX14"/>
    <property type="match status" value="1"/>
</dbReference>
<evidence type="ECO:0000259" key="16">
    <source>
        <dbReference type="Pfam" id="PF04695"/>
    </source>
</evidence>
<evidence type="ECO:0000256" key="13">
    <source>
        <dbReference type="ARBA" id="ARBA00064754"/>
    </source>
</evidence>
<evidence type="ECO:0000256" key="9">
    <source>
        <dbReference type="ARBA" id="ARBA00023140"/>
    </source>
</evidence>
<feature type="region of interest" description="Disordered" evidence="15">
    <location>
        <begin position="36"/>
        <end position="73"/>
    </location>
</feature>